<dbReference type="GO" id="GO:0003723">
    <property type="term" value="F:RNA binding"/>
    <property type="evidence" value="ECO:0007669"/>
    <property type="project" value="UniProtKB-UniRule"/>
</dbReference>
<feature type="domain" description="RRM" evidence="3">
    <location>
        <begin position="1"/>
        <end position="46"/>
    </location>
</feature>
<feature type="region of interest" description="Disordered" evidence="2">
    <location>
        <begin position="176"/>
        <end position="203"/>
    </location>
</feature>
<feature type="compositionally biased region" description="Low complexity" evidence="2">
    <location>
        <begin position="117"/>
        <end position="134"/>
    </location>
</feature>
<organism evidence="4 5">
    <name type="scientific">Haematococcus lacustris</name>
    <name type="common">Green alga</name>
    <name type="synonym">Haematococcus pluvialis</name>
    <dbReference type="NCBI Taxonomy" id="44745"/>
    <lineage>
        <taxon>Eukaryota</taxon>
        <taxon>Viridiplantae</taxon>
        <taxon>Chlorophyta</taxon>
        <taxon>core chlorophytes</taxon>
        <taxon>Chlorophyceae</taxon>
        <taxon>CS clade</taxon>
        <taxon>Chlamydomonadales</taxon>
        <taxon>Haematococcaceae</taxon>
        <taxon>Haematococcus</taxon>
    </lineage>
</organism>
<dbReference type="InterPro" id="IPR035979">
    <property type="entry name" value="RBD_domain_sf"/>
</dbReference>
<comment type="caution">
    <text evidence="4">The sequence shown here is derived from an EMBL/GenBank/DDBJ whole genome shotgun (WGS) entry which is preliminary data.</text>
</comment>
<evidence type="ECO:0000259" key="3">
    <source>
        <dbReference type="PROSITE" id="PS50102"/>
    </source>
</evidence>
<gene>
    <name evidence="4" type="ORF">HaLaN_06153</name>
</gene>
<reference evidence="4 5" key="1">
    <citation type="submission" date="2020-02" db="EMBL/GenBank/DDBJ databases">
        <title>Draft genome sequence of Haematococcus lacustris strain NIES-144.</title>
        <authorList>
            <person name="Morimoto D."/>
            <person name="Nakagawa S."/>
            <person name="Yoshida T."/>
            <person name="Sawayama S."/>
        </authorList>
    </citation>
    <scope>NUCLEOTIDE SEQUENCE [LARGE SCALE GENOMIC DNA]</scope>
    <source>
        <strain evidence="4 5">NIES-144</strain>
    </source>
</reference>
<protein>
    <submittedName>
        <fullName evidence="4">RRM domain-containing protein</fullName>
    </submittedName>
</protein>
<dbReference type="EMBL" id="BLLF01000346">
    <property type="protein sequence ID" value="GFH10777.1"/>
    <property type="molecule type" value="Genomic_DNA"/>
</dbReference>
<dbReference type="PANTHER" id="PTHR48034">
    <property type="entry name" value="TRANSFORMER-2 SEX-DETERMINING PROTEIN-RELATED"/>
    <property type="match status" value="1"/>
</dbReference>
<dbReference type="PROSITE" id="PS50102">
    <property type="entry name" value="RRM"/>
    <property type="match status" value="1"/>
</dbReference>
<feature type="region of interest" description="Disordered" evidence="2">
    <location>
        <begin position="117"/>
        <end position="146"/>
    </location>
</feature>
<name>A0A699YKK7_HAELA</name>
<dbReference type="Proteomes" id="UP000485058">
    <property type="component" value="Unassembled WGS sequence"/>
</dbReference>
<dbReference type="SUPFAM" id="SSF54928">
    <property type="entry name" value="RNA-binding domain, RBD"/>
    <property type="match status" value="1"/>
</dbReference>
<keyword evidence="1" id="KW-0694">RNA-binding</keyword>
<feature type="compositionally biased region" description="Basic and acidic residues" evidence="2">
    <location>
        <begin position="136"/>
        <end position="146"/>
    </location>
</feature>
<keyword evidence="5" id="KW-1185">Reference proteome</keyword>
<dbReference type="Gene3D" id="3.30.70.330">
    <property type="match status" value="1"/>
</dbReference>
<evidence type="ECO:0000313" key="4">
    <source>
        <dbReference type="EMBL" id="GFH10777.1"/>
    </source>
</evidence>
<sequence>MDYYTKQPRGLAFVEYTNSRDAQDALRGLDRLVLAGKEIQAAFAQQGRKRPEDFKRMTGGGGGYGGGYGAAAAAANAHAGAAASTTGTATETGAAAGAGRRGPAVAVAAAAQGNGATAPAVSAAAPAAPVTGGSRSPRDDAPAQHDDGYMQPEGVEGQVEGDMGAAVMMEGGEPAGLAYAEDGDQGGVVAPLEEDAPDYGRGYDRVRVMA</sequence>
<dbReference type="InterPro" id="IPR012677">
    <property type="entry name" value="Nucleotide-bd_a/b_plait_sf"/>
</dbReference>
<evidence type="ECO:0000313" key="5">
    <source>
        <dbReference type="Proteomes" id="UP000485058"/>
    </source>
</evidence>
<dbReference type="Pfam" id="PF00076">
    <property type="entry name" value="RRM_1"/>
    <property type="match status" value="1"/>
</dbReference>
<accession>A0A699YKK7</accession>
<dbReference type="AlphaFoldDB" id="A0A699YKK7"/>
<dbReference type="InterPro" id="IPR000504">
    <property type="entry name" value="RRM_dom"/>
</dbReference>
<dbReference type="InterPro" id="IPR050441">
    <property type="entry name" value="RBM"/>
</dbReference>
<proteinExistence type="predicted"/>
<evidence type="ECO:0000256" key="2">
    <source>
        <dbReference type="SAM" id="MobiDB-lite"/>
    </source>
</evidence>
<evidence type="ECO:0000256" key="1">
    <source>
        <dbReference type="PROSITE-ProRule" id="PRU00176"/>
    </source>
</evidence>